<dbReference type="PANTHER" id="PTHR30154">
    <property type="entry name" value="LEUCINE-RESPONSIVE REGULATORY PROTEIN"/>
    <property type="match status" value="1"/>
</dbReference>
<dbReference type="InterPro" id="IPR011008">
    <property type="entry name" value="Dimeric_a/b-barrel"/>
</dbReference>
<dbReference type="GO" id="GO:0043565">
    <property type="term" value="F:sequence-specific DNA binding"/>
    <property type="evidence" value="ECO:0007669"/>
    <property type="project" value="InterPro"/>
</dbReference>
<sequence length="172" mass="19383">MISEKLKLDEVDRQIISIVQEDPNITHTEIAHRVNRSQPTIGMRLKKLTNSGVLKIQAGLNFKTVDIFLALVSLKTATPEKIMHMSSHCPFIMNAYKLSGEYNIILSLASAKLDKLDGLVNSHFRNKDEIQSVKMEVVIDIAKDLILPINFDLQDELDPSSGECTYCLKFPK</sequence>
<protein>
    <recommendedName>
        <fullName evidence="4">HTH asnC-type domain-containing protein</fullName>
    </recommendedName>
</protein>
<dbReference type="SUPFAM" id="SSF46785">
    <property type="entry name" value="Winged helix' DNA-binding domain"/>
    <property type="match status" value="1"/>
</dbReference>
<keyword evidence="1" id="KW-0805">Transcription regulation</keyword>
<dbReference type="SUPFAM" id="SSF54909">
    <property type="entry name" value="Dimeric alpha+beta barrel"/>
    <property type="match status" value="1"/>
</dbReference>
<comment type="caution">
    <text evidence="5">The sequence shown here is derived from an EMBL/GenBank/DDBJ whole genome shotgun (WGS) entry which is preliminary data.</text>
</comment>
<dbReference type="InterPro" id="IPR036388">
    <property type="entry name" value="WH-like_DNA-bd_sf"/>
</dbReference>
<organism evidence="5">
    <name type="scientific">marine sediment metagenome</name>
    <dbReference type="NCBI Taxonomy" id="412755"/>
    <lineage>
        <taxon>unclassified sequences</taxon>
        <taxon>metagenomes</taxon>
        <taxon>ecological metagenomes</taxon>
    </lineage>
</organism>
<dbReference type="GO" id="GO:0005829">
    <property type="term" value="C:cytosol"/>
    <property type="evidence" value="ECO:0007669"/>
    <property type="project" value="TreeGrafter"/>
</dbReference>
<dbReference type="InterPro" id="IPR019888">
    <property type="entry name" value="Tscrpt_reg_AsnC-like"/>
</dbReference>
<keyword evidence="3" id="KW-0804">Transcription</keyword>
<dbReference type="PRINTS" id="PR00033">
    <property type="entry name" value="HTHASNC"/>
</dbReference>
<dbReference type="GO" id="GO:0043200">
    <property type="term" value="P:response to amino acid"/>
    <property type="evidence" value="ECO:0007669"/>
    <property type="project" value="TreeGrafter"/>
</dbReference>
<dbReference type="CDD" id="cd00090">
    <property type="entry name" value="HTH_ARSR"/>
    <property type="match status" value="1"/>
</dbReference>
<dbReference type="SMART" id="SM00344">
    <property type="entry name" value="HTH_ASNC"/>
    <property type="match status" value="1"/>
</dbReference>
<evidence type="ECO:0000259" key="4">
    <source>
        <dbReference type="PROSITE" id="PS50956"/>
    </source>
</evidence>
<dbReference type="InterPro" id="IPR000485">
    <property type="entry name" value="AsnC-type_HTH_dom"/>
</dbReference>
<evidence type="ECO:0000313" key="5">
    <source>
        <dbReference type="EMBL" id="GAG85085.1"/>
    </source>
</evidence>
<evidence type="ECO:0000256" key="2">
    <source>
        <dbReference type="ARBA" id="ARBA00023125"/>
    </source>
</evidence>
<proteinExistence type="predicted"/>
<dbReference type="InterPro" id="IPR011991">
    <property type="entry name" value="ArsR-like_HTH"/>
</dbReference>
<dbReference type="Gene3D" id="1.10.10.10">
    <property type="entry name" value="Winged helix-like DNA-binding domain superfamily/Winged helix DNA-binding domain"/>
    <property type="match status" value="1"/>
</dbReference>
<dbReference type="Pfam" id="PF13412">
    <property type="entry name" value="HTH_24"/>
    <property type="match status" value="1"/>
</dbReference>
<keyword evidence="2" id="KW-0238">DNA-binding</keyword>
<feature type="domain" description="HTH asnC-type" evidence="4">
    <location>
        <begin position="8"/>
        <end position="68"/>
    </location>
</feature>
<dbReference type="InterPro" id="IPR036390">
    <property type="entry name" value="WH_DNA-bd_sf"/>
</dbReference>
<reference evidence="5" key="1">
    <citation type="journal article" date="2014" name="Front. Microbiol.">
        <title>High frequency of phylogenetically diverse reductive dehalogenase-homologous genes in deep subseafloor sedimentary metagenomes.</title>
        <authorList>
            <person name="Kawai M."/>
            <person name="Futagami T."/>
            <person name="Toyoda A."/>
            <person name="Takaki Y."/>
            <person name="Nishi S."/>
            <person name="Hori S."/>
            <person name="Arai W."/>
            <person name="Tsubouchi T."/>
            <person name="Morono Y."/>
            <person name="Uchiyama I."/>
            <person name="Ito T."/>
            <person name="Fujiyama A."/>
            <person name="Inagaki F."/>
            <person name="Takami H."/>
        </authorList>
    </citation>
    <scope>NUCLEOTIDE SEQUENCE</scope>
    <source>
        <strain evidence="5">Expedition CK06-06</strain>
    </source>
</reference>
<gene>
    <name evidence="5" type="ORF">S01H4_34128</name>
</gene>
<dbReference type="Gene3D" id="3.30.70.920">
    <property type="match status" value="1"/>
</dbReference>
<evidence type="ECO:0000256" key="1">
    <source>
        <dbReference type="ARBA" id="ARBA00023015"/>
    </source>
</evidence>
<dbReference type="AlphaFoldDB" id="X1AQT4"/>
<dbReference type="PROSITE" id="PS50956">
    <property type="entry name" value="HTH_ASNC_2"/>
    <property type="match status" value="1"/>
</dbReference>
<dbReference type="EMBL" id="BART01018034">
    <property type="protein sequence ID" value="GAG85085.1"/>
    <property type="molecule type" value="Genomic_DNA"/>
</dbReference>
<name>X1AQT4_9ZZZZ</name>
<accession>X1AQT4</accession>
<dbReference type="PANTHER" id="PTHR30154:SF34">
    <property type="entry name" value="TRANSCRIPTIONAL REGULATOR AZLB"/>
    <property type="match status" value="1"/>
</dbReference>
<evidence type="ECO:0000256" key="3">
    <source>
        <dbReference type="ARBA" id="ARBA00023163"/>
    </source>
</evidence>